<keyword evidence="3" id="KW-1185">Reference proteome</keyword>
<evidence type="ECO:0000313" key="2">
    <source>
        <dbReference type="EMBL" id="MFC6041026.1"/>
    </source>
</evidence>
<comment type="caution">
    <text evidence="2">The sequence shown here is derived from an EMBL/GenBank/DDBJ whole genome shotgun (WGS) entry which is preliminary data.</text>
</comment>
<feature type="transmembrane region" description="Helical" evidence="1">
    <location>
        <begin position="12"/>
        <end position="36"/>
    </location>
</feature>
<organism evidence="2 3">
    <name type="scientific">Paenisporosarcina macmurdoensis</name>
    <dbReference type="NCBI Taxonomy" id="212659"/>
    <lineage>
        <taxon>Bacteria</taxon>
        <taxon>Bacillati</taxon>
        <taxon>Bacillota</taxon>
        <taxon>Bacilli</taxon>
        <taxon>Bacillales</taxon>
        <taxon>Caryophanaceae</taxon>
        <taxon>Paenisporosarcina</taxon>
    </lineage>
</organism>
<dbReference type="RefSeq" id="WP_377735663.1">
    <property type="nucleotide sequence ID" value="NZ_JBHSRI010000025.1"/>
</dbReference>
<keyword evidence="1" id="KW-0812">Transmembrane</keyword>
<reference evidence="3" key="1">
    <citation type="journal article" date="2019" name="Int. J. Syst. Evol. Microbiol.">
        <title>The Global Catalogue of Microorganisms (GCM) 10K type strain sequencing project: providing services to taxonomists for standard genome sequencing and annotation.</title>
        <authorList>
            <consortium name="The Broad Institute Genomics Platform"/>
            <consortium name="The Broad Institute Genome Sequencing Center for Infectious Disease"/>
            <person name="Wu L."/>
            <person name="Ma J."/>
        </authorList>
    </citation>
    <scope>NUCLEOTIDE SEQUENCE [LARGE SCALE GENOMIC DNA]</scope>
    <source>
        <strain evidence="3">CCUG 54527</strain>
    </source>
</reference>
<dbReference type="Proteomes" id="UP001596170">
    <property type="component" value="Unassembled WGS sequence"/>
</dbReference>
<accession>A0ABW1LAP9</accession>
<keyword evidence="1" id="KW-0472">Membrane</keyword>
<dbReference type="EMBL" id="JBHSRI010000025">
    <property type="protein sequence ID" value="MFC6041026.1"/>
    <property type="molecule type" value="Genomic_DNA"/>
</dbReference>
<gene>
    <name evidence="2" type="ORF">ACFPYN_16485</name>
</gene>
<evidence type="ECO:0000256" key="1">
    <source>
        <dbReference type="SAM" id="Phobius"/>
    </source>
</evidence>
<protein>
    <submittedName>
        <fullName evidence="2">Pilus assembly protein</fullName>
    </submittedName>
</protein>
<evidence type="ECO:0000313" key="3">
    <source>
        <dbReference type="Proteomes" id="UP001596170"/>
    </source>
</evidence>
<name>A0ABW1LAP9_9BACL</name>
<proteinExistence type="predicted"/>
<keyword evidence="1" id="KW-1133">Transmembrane helix</keyword>
<sequence>MKGIKAIRNEKGALSIEFLGILPFYFMFFVLLWQVVASGYAIMSLKSAANDGASVYAMSEDIGEAENTVMQSIGGSALLTGASVSISPQGNGTFTLSVSAQHPLVFVPTEWKTKTAVSLNSKAAGKVFVP</sequence>